<accession>A0A0A9GW06</accession>
<reference evidence="1" key="2">
    <citation type="journal article" date="2015" name="Data Brief">
        <title>Shoot transcriptome of the giant reed, Arundo donax.</title>
        <authorList>
            <person name="Barrero R.A."/>
            <person name="Guerrero F.D."/>
            <person name="Moolhuijzen P."/>
            <person name="Goolsby J.A."/>
            <person name="Tidwell J."/>
            <person name="Bellgard S.E."/>
            <person name="Bellgard M.I."/>
        </authorList>
    </citation>
    <scope>NUCLEOTIDE SEQUENCE</scope>
    <source>
        <tissue evidence="1">Shoot tissue taken approximately 20 cm above the soil surface</tissue>
    </source>
</reference>
<protein>
    <submittedName>
        <fullName evidence="1">Glutaryl-CoA dehydrogenase</fullName>
    </submittedName>
</protein>
<reference evidence="1" key="1">
    <citation type="submission" date="2014-09" db="EMBL/GenBank/DDBJ databases">
        <authorList>
            <person name="Magalhaes I.L.F."/>
            <person name="Oliveira U."/>
            <person name="Santos F.R."/>
            <person name="Vidigal T.H.D.A."/>
            <person name="Brescovit A.D."/>
            <person name="Santos A.J."/>
        </authorList>
    </citation>
    <scope>NUCLEOTIDE SEQUENCE</scope>
    <source>
        <tissue evidence="1">Shoot tissue taken approximately 20 cm above the soil surface</tissue>
    </source>
</reference>
<organism evidence="1">
    <name type="scientific">Arundo donax</name>
    <name type="common">Giant reed</name>
    <name type="synonym">Donax arundinaceus</name>
    <dbReference type="NCBI Taxonomy" id="35708"/>
    <lineage>
        <taxon>Eukaryota</taxon>
        <taxon>Viridiplantae</taxon>
        <taxon>Streptophyta</taxon>
        <taxon>Embryophyta</taxon>
        <taxon>Tracheophyta</taxon>
        <taxon>Spermatophyta</taxon>
        <taxon>Magnoliopsida</taxon>
        <taxon>Liliopsida</taxon>
        <taxon>Poales</taxon>
        <taxon>Poaceae</taxon>
        <taxon>PACMAD clade</taxon>
        <taxon>Arundinoideae</taxon>
        <taxon>Arundineae</taxon>
        <taxon>Arundo</taxon>
    </lineage>
</organism>
<proteinExistence type="predicted"/>
<dbReference type="EMBL" id="GBRH01168731">
    <property type="protein sequence ID" value="JAE29165.1"/>
    <property type="molecule type" value="Transcribed_RNA"/>
</dbReference>
<dbReference type="AlphaFoldDB" id="A0A0A9GW06"/>
<sequence>MGAISFSIIPRTFFLSAFSSSVSKSSNW</sequence>
<name>A0A0A9GW06_ARUDO</name>
<evidence type="ECO:0000313" key="1">
    <source>
        <dbReference type="EMBL" id="JAE29165.1"/>
    </source>
</evidence>